<comment type="similarity">
    <text evidence="2 7 8">Belongs to the TRAFAC class TrmE-Era-EngA-EngB-Septin-like GTPase superfamily. Era GTPase family.</text>
</comment>
<reference evidence="12 13" key="1">
    <citation type="submission" date="2018-06" db="EMBL/GenBank/DDBJ databases">
        <title>The Genome of Cuscuta australis (Dodder) Provides Insight into the Evolution of Plant Parasitism.</title>
        <authorList>
            <person name="Liu H."/>
        </authorList>
    </citation>
    <scope>NUCLEOTIDE SEQUENCE [LARGE SCALE GENOMIC DNA]</scope>
    <source>
        <strain evidence="13">cv. Yunnan</strain>
        <tissue evidence="12">Vines</tissue>
    </source>
</reference>
<keyword evidence="13" id="KW-1185">Reference proteome</keyword>
<dbReference type="InterPro" id="IPR015946">
    <property type="entry name" value="KH_dom-like_a/b"/>
</dbReference>
<dbReference type="GO" id="GO:0000028">
    <property type="term" value="P:ribosomal small subunit assembly"/>
    <property type="evidence" value="ECO:0007669"/>
    <property type="project" value="TreeGrafter"/>
</dbReference>
<comment type="caution">
    <text evidence="12">The sequence shown here is derived from an EMBL/GenBank/DDBJ whole genome shotgun (WGS) entry which is preliminary data.</text>
</comment>
<evidence type="ECO:0000256" key="6">
    <source>
        <dbReference type="PROSITE-ProRule" id="PRU00118"/>
    </source>
</evidence>
<evidence type="ECO:0000259" key="11">
    <source>
        <dbReference type="PROSITE" id="PS51713"/>
    </source>
</evidence>
<dbReference type="HAMAP" id="MF_00367">
    <property type="entry name" value="GTPase_Era"/>
    <property type="match status" value="1"/>
</dbReference>
<dbReference type="InterPro" id="IPR009019">
    <property type="entry name" value="KH_sf_prok-type"/>
</dbReference>
<evidence type="ECO:0000256" key="7">
    <source>
        <dbReference type="PROSITE-ProRule" id="PRU01050"/>
    </source>
</evidence>
<dbReference type="SUPFAM" id="SSF54814">
    <property type="entry name" value="Prokaryotic type KH domain (KH-domain type II)"/>
    <property type="match status" value="1"/>
</dbReference>
<dbReference type="PROSITE" id="PS51713">
    <property type="entry name" value="G_ERA"/>
    <property type="match status" value="1"/>
</dbReference>
<feature type="domain" description="KH type-2" evidence="10">
    <location>
        <begin position="370"/>
        <end position="447"/>
    </location>
</feature>
<dbReference type="PROSITE" id="PS50823">
    <property type="entry name" value="KH_TYPE_2"/>
    <property type="match status" value="1"/>
</dbReference>
<dbReference type="Proteomes" id="UP000249390">
    <property type="component" value="Unassembled WGS sequence"/>
</dbReference>
<sequence>MKPFKVFRGLSSAVSVSTKPRTSRFNSYLFCRYFSAQPRETENPSAAAAVPSSSSSEEDEFSSSDVFDSSDYALGSDVADNSGNVRVEPTWDEKYRNEARRRMFGEDVPEASSSRGFSKEEEKRRRAAALAKSLLEAVNRRVEKDDEVQEGGRLVKEEDQKSLSVGIIGAPNAGKSSLTNSMVGTKVAAVSRKINTTTHEVLGVMTEGDTQICFFDTPGLLLKKSGFPYKDMKVRVQSAWSSVSLYEVLVVIFDAHRHLTKPDQRVVKLIERMGSEVHKNQKRVLCLNKVDLVEKKKDLLKVTEEFKHLPGYDKHFMISGLKGSGVKNLTQYLMEQAVKRPWDEIPFVITEEVMKNISMEIVREKLLDNVHQEVPYGIEHRLVDWKELRDGSLRIEQHLITPKMSQRKILVGKKGSKIGKIGIDANEELRSIFKRNVHLRLMVRVKQ</sequence>
<dbReference type="GO" id="GO:0005525">
    <property type="term" value="F:GTP binding"/>
    <property type="evidence" value="ECO:0007669"/>
    <property type="project" value="UniProtKB-UniRule"/>
</dbReference>
<evidence type="ECO:0008006" key="14">
    <source>
        <dbReference type="Google" id="ProtNLM"/>
    </source>
</evidence>
<dbReference type="GO" id="GO:0019843">
    <property type="term" value="F:rRNA binding"/>
    <property type="evidence" value="ECO:0007669"/>
    <property type="project" value="TreeGrafter"/>
</dbReference>
<dbReference type="InterPro" id="IPR005225">
    <property type="entry name" value="Small_GTP-bd"/>
</dbReference>
<evidence type="ECO:0000313" key="12">
    <source>
        <dbReference type="EMBL" id="RAL49861.1"/>
    </source>
</evidence>
<dbReference type="FunFam" id="3.40.50.300:FF:001190">
    <property type="entry name" value="GTP-binding protein ERG"/>
    <property type="match status" value="1"/>
</dbReference>
<dbReference type="SUPFAM" id="SSF52540">
    <property type="entry name" value="P-loop containing nucleoside triphosphate hydrolases"/>
    <property type="match status" value="1"/>
</dbReference>
<dbReference type="InterPro" id="IPR027417">
    <property type="entry name" value="P-loop_NTPase"/>
</dbReference>
<dbReference type="CDD" id="cd22534">
    <property type="entry name" value="KH-II_Era"/>
    <property type="match status" value="1"/>
</dbReference>
<evidence type="ECO:0000256" key="1">
    <source>
        <dbReference type="ARBA" id="ARBA00004474"/>
    </source>
</evidence>
<evidence type="ECO:0000256" key="3">
    <source>
        <dbReference type="ARBA" id="ARBA00022741"/>
    </source>
</evidence>
<dbReference type="GO" id="GO:0009536">
    <property type="term" value="C:plastid"/>
    <property type="evidence" value="ECO:0007669"/>
    <property type="project" value="UniProtKB-SubCell"/>
</dbReference>
<keyword evidence="3 7" id="KW-0547">Nucleotide-binding</keyword>
<evidence type="ECO:0000256" key="9">
    <source>
        <dbReference type="SAM" id="MobiDB-lite"/>
    </source>
</evidence>
<evidence type="ECO:0000256" key="8">
    <source>
        <dbReference type="RuleBase" id="RU003761"/>
    </source>
</evidence>
<dbReference type="CDD" id="cd04163">
    <property type="entry name" value="Era"/>
    <property type="match status" value="1"/>
</dbReference>
<feature type="region of interest" description="G2" evidence="7">
    <location>
        <begin position="195"/>
        <end position="199"/>
    </location>
</feature>
<dbReference type="Gene3D" id="3.30.300.20">
    <property type="match status" value="1"/>
</dbReference>
<dbReference type="GO" id="GO:0043024">
    <property type="term" value="F:ribosomal small subunit binding"/>
    <property type="evidence" value="ECO:0007669"/>
    <property type="project" value="TreeGrafter"/>
</dbReference>
<dbReference type="PANTHER" id="PTHR42698">
    <property type="entry name" value="GTPASE ERA"/>
    <property type="match status" value="1"/>
</dbReference>
<feature type="region of interest" description="G1" evidence="7">
    <location>
        <begin position="169"/>
        <end position="176"/>
    </location>
</feature>
<feature type="region of interest" description="G5" evidence="7">
    <location>
        <begin position="318"/>
        <end position="320"/>
    </location>
</feature>
<organism evidence="12 13">
    <name type="scientific">Cuscuta australis</name>
    <dbReference type="NCBI Taxonomy" id="267555"/>
    <lineage>
        <taxon>Eukaryota</taxon>
        <taxon>Viridiplantae</taxon>
        <taxon>Streptophyta</taxon>
        <taxon>Embryophyta</taxon>
        <taxon>Tracheophyta</taxon>
        <taxon>Spermatophyta</taxon>
        <taxon>Magnoliopsida</taxon>
        <taxon>eudicotyledons</taxon>
        <taxon>Gunneridae</taxon>
        <taxon>Pentapetalae</taxon>
        <taxon>asterids</taxon>
        <taxon>lamiids</taxon>
        <taxon>Solanales</taxon>
        <taxon>Convolvulaceae</taxon>
        <taxon>Cuscuteae</taxon>
        <taxon>Cuscuta</taxon>
        <taxon>Cuscuta subgen. Grammica</taxon>
        <taxon>Cuscuta sect. Cleistogrammica</taxon>
    </lineage>
</organism>
<dbReference type="InterPro" id="IPR004044">
    <property type="entry name" value="KH_dom_type_2"/>
</dbReference>
<dbReference type="AlphaFoldDB" id="A0A328E0A1"/>
<accession>A0A328E0A1</accession>
<evidence type="ECO:0000259" key="10">
    <source>
        <dbReference type="PROSITE" id="PS50823"/>
    </source>
</evidence>
<dbReference type="Gene3D" id="3.40.50.300">
    <property type="entry name" value="P-loop containing nucleotide triphosphate hydrolases"/>
    <property type="match status" value="1"/>
</dbReference>
<feature type="region of interest" description="G4" evidence="7">
    <location>
        <begin position="288"/>
        <end position="291"/>
    </location>
</feature>
<dbReference type="EMBL" id="NQVE01000076">
    <property type="protein sequence ID" value="RAL49861.1"/>
    <property type="molecule type" value="Genomic_DNA"/>
</dbReference>
<evidence type="ECO:0000256" key="4">
    <source>
        <dbReference type="ARBA" id="ARBA00022884"/>
    </source>
</evidence>
<dbReference type="Pfam" id="PF01926">
    <property type="entry name" value="MMR_HSR1"/>
    <property type="match status" value="1"/>
</dbReference>
<feature type="compositionally biased region" description="Low complexity" evidence="9">
    <location>
        <begin position="44"/>
        <end position="55"/>
    </location>
</feature>
<dbReference type="InterPro" id="IPR006073">
    <property type="entry name" value="GTP-bd"/>
</dbReference>
<feature type="region of interest" description="G3" evidence="7">
    <location>
        <begin position="216"/>
        <end position="219"/>
    </location>
</feature>
<evidence type="ECO:0000256" key="5">
    <source>
        <dbReference type="ARBA" id="ARBA00023134"/>
    </source>
</evidence>
<keyword evidence="4 6" id="KW-0694">RNA-binding</keyword>
<dbReference type="InterPro" id="IPR005662">
    <property type="entry name" value="GTPase_Era-like"/>
</dbReference>
<dbReference type="InterPro" id="IPR030388">
    <property type="entry name" value="G_ERA_dom"/>
</dbReference>
<feature type="region of interest" description="Disordered" evidence="9">
    <location>
        <begin position="38"/>
        <end position="68"/>
    </location>
</feature>
<evidence type="ECO:0000313" key="13">
    <source>
        <dbReference type="Proteomes" id="UP000249390"/>
    </source>
</evidence>
<evidence type="ECO:0000256" key="2">
    <source>
        <dbReference type="ARBA" id="ARBA00007921"/>
    </source>
</evidence>
<protein>
    <recommendedName>
        <fullName evidence="14">Era-type G domain-containing protein</fullName>
    </recommendedName>
</protein>
<comment type="subcellular location">
    <subcellularLocation>
        <location evidence="1">Plastid</location>
    </subcellularLocation>
</comment>
<dbReference type="NCBIfam" id="TIGR00231">
    <property type="entry name" value="small_GTP"/>
    <property type="match status" value="1"/>
</dbReference>
<gene>
    <name evidence="12" type="ORF">DM860_002152</name>
</gene>
<feature type="domain" description="Era-type G" evidence="11">
    <location>
        <begin position="161"/>
        <end position="339"/>
    </location>
</feature>
<keyword evidence="5 7" id="KW-0342">GTP-binding</keyword>
<dbReference type="Pfam" id="PF07650">
    <property type="entry name" value="KH_2"/>
    <property type="match status" value="1"/>
</dbReference>
<dbReference type="PANTHER" id="PTHR42698:SF1">
    <property type="entry name" value="GTPASE ERA, MITOCHONDRIAL"/>
    <property type="match status" value="1"/>
</dbReference>
<dbReference type="NCBIfam" id="TIGR00436">
    <property type="entry name" value="era"/>
    <property type="match status" value="1"/>
</dbReference>
<name>A0A328E0A1_9ASTE</name>
<proteinExistence type="inferred from homology"/>